<dbReference type="SUPFAM" id="SSF48452">
    <property type="entry name" value="TPR-like"/>
    <property type="match status" value="1"/>
</dbReference>
<feature type="domain" description="Fungal STAND N-terminal Goodbye" evidence="3">
    <location>
        <begin position="8"/>
        <end position="125"/>
    </location>
</feature>
<accession>A0ABR1RG67</accession>
<dbReference type="InterPro" id="IPR056884">
    <property type="entry name" value="NPHP3-like_N"/>
</dbReference>
<dbReference type="PANTHER" id="PTHR10039:SF14">
    <property type="entry name" value="NACHT DOMAIN-CONTAINING PROTEIN"/>
    <property type="match status" value="1"/>
</dbReference>
<feature type="compositionally biased region" description="Basic and acidic residues" evidence="2">
    <location>
        <begin position="1555"/>
        <end position="1580"/>
    </location>
</feature>
<comment type="caution">
    <text evidence="5">The sequence shown here is derived from an EMBL/GenBank/DDBJ whole genome shotgun (WGS) entry which is preliminary data.</text>
</comment>
<evidence type="ECO:0000256" key="2">
    <source>
        <dbReference type="SAM" id="MobiDB-lite"/>
    </source>
</evidence>
<gene>
    <name evidence="5" type="ORF">PG991_009629</name>
</gene>
<sequence length="1588" mass="179322">MTDAKEEELTGKSLDGPIRSLEDVQAEIESRSQLSSGDAPVADEKWDKEKFKGAGLKVLQCLKMLVGAATQLSGMLPIPSGPVANMCANALIMAMDIPQAIHDFNNAIGDVFTKVSSVLSQFWIYERLETVDMALARQIHQVMISFVTICAHVVNYQQGGRWERFKLKTKKAILDDDSGLKAEMSNFEMLAQQQRDVEGTVVLEVVMTSRKIMYQMLAHVTDTGKRVEDIQGKVTRLDQDATERKEEKDRTKKLVHIKETLGVDPNVRLNTNTTLTCTNIYTQCFAGTGSWVWDHPLYKEWTAKANKSPALLLSGDSSSGKTLIAAMITKRLEDQKRTRIFVAHYFFPPSTKKSDDEKYPVQYALKYMAFQLARVDPKALNSLYKACDNPEERVNFRPITDLKKLWAELKVGSLGLGATYHLVFDGLEHLKEKDAKDLMEFALEFKPTSDPAGSRVRVLLSGSEKVFKSDPGVDSALRIDVSNHTVPDMEIFINNKLNERGILQNAKPGSKQEQARELILKELPHSVKGNYSLLQDSLDNIVSRLSQLNTGAGLKELQEMLKKSNNSHEASIQRLQSSLSPDEIRDLNELLKWVVFGEDTVTLDELEAAMSLATLKYIIQTKYSVILKLENNFVMVQDEVRQILLRAKDSRHKLSSQKGPTISMSITINNVDQELCQHFLWDLAQKSIRDKFKFDFDSSSNRLLGSQTTIGVDEFEAHHSIVKHALNYLADEPINETRAIGKYLVTWLPVHLKRLQTLELEDKGELSPMEKRNIVDGLYSIFKSDDLFRRHRVSFEGDWSYWYAREMREVNEWFMDSSAVRRLDKQWLREVKSAPNPTKGYLRPLVNFLLTQLLREKERTWKIASAYRWIEQFVLLDTKPRKKDEEEDDNASTGSYSFARFDIDWWRQVSQWCQNYLGLPDNELDSLWYDRFGETAAEFLPFGDTSEAISEFYLKAISLPDCSWRSFKGLGDDKLRRDEVEEAIANVKKALELAQMPTGTSPPASLKDIIGLQLQLGDLYCMTNSYEEATGHYRSAQSSCPRDDTILASKADARYLKVRLHTLDAPATRQLLRDTLDGEDGQAHFVAFLKELARDDSHDAITAKIFTVSKTDISLFRGIARALDAATAMTDKSTRPETTMDSNDKFAEAEARGILLFDLGLMAYHYKIVADVDLAPNVEAAKLWKECRELLSNVGGERADTTRDAATTALSKYYFLSMTEGNHLDSLEDLEKLVDAESGRFMSKPAGFLGALHSCRQDRERASRPLSRDIKLGLQILSDDIEENDTSGFLFLQEPLLRFQDFRNSVAALSLHGVPDLVTDCLSLLSDPKTAAVAKDVVNHVKSKFPDSRKQLERAREAVEHMQGILEDAALDGDTKKMYLEVQSRLEVLDGSKLKAYGDPITLSARLWCDGSKEDGRICGQKWDSGHDMFQCLYCTDVIFCEGCWKRLVLSPDAQSGVDIFACSSKHKWLKMPRTGSDLYVGPKAQNVRIPTDVRPARKMDGTGDNDDRVLEAYFDQDSEEISVQAWKERLAAEWGFSLDQIIKEMQRADSPSDSEGKEGESAQDGSTDKHDVPLEDVPKETNGPLEA</sequence>
<organism evidence="5 6">
    <name type="scientific">Apiospora marii</name>
    <dbReference type="NCBI Taxonomy" id="335849"/>
    <lineage>
        <taxon>Eukaryota</taxon>
        <taxon>Fungi</taxon>
        <taxon>Dikarya</taxon>
        <taxon>Ascomycota</taxon>
        <taxon>Pezizomycotina</taxon>
        <taxon>Sordariomycetes</taxon>
        <taxon>Xylariomycetidae</taxon>
        <taxon>Amphisphaeriales</taxon>
        <taxon>Apiosporaceae</taxon>
        <taxon>Apiospora</taxon>
    </lineage>
</organism>
<keyword evidence="1" id="KW-0677">Repeat</keyword>
<name>A0ABR1RG67_9PEZI</name>
<protein>
    <submittedName>
        <fullName evidence="5">Nacht and tpr domain containing protein</fullName>
    </submittedName>
</protein>
<evidence type="ECO:0000259" key="3">
    <source>
        <dbReference type="Pfam" id="PF17109"/>
    </source>
</evidence>
<dbReference type="InterPro" id="IPR031350">
    <property type="entry name" value="Goodbye_dom"/>
</dbReference>
<dbReference type="PANTHER" id="PTHR10039">
    <property type="entry name" value="AMELOGENIN"/>
    <property type="match status" value="1"/>
</dbReference>
<evidence type="ECO:0000256" key="1">
    <source>
        <dbReference type="ARBA" id="ARBA00022737"/>
    </source>
</evidence>
<keyword evidence="6" id="KW-1185">Reference proteome</keyword>
<evidence type="ECO:0000313" key="5">
    <source>
        <dbReference type="EMBL" id="KAK8012254.1"/>
    </source>
</evidence>
<dbReference type="InterPro" id="IPR027417">
    <property type="entry name" value="P-loop_NTPase"/>
</dbReference>
<dbReference type="InterPro" id="IPR011990">
    <property type="entry name" value="TPR-like_helical_dom_sf"/>
</dbReference>
<dbReference type="Gene3D" id="3.40.50.300">
    <property type="entry name" value="P-loop containing nucleotide triphosphate hydrolases"/>
    <property type="match status" value="1"/>
</dbReference>
<feature type="domain" description="Nephrocystin 3-like N-terminal" evidence="4">
    <location>
        <begin position="287"/>
        <end position="461"/>
    </location>
</feature>
<dbReference type="Pfam" id="PF17109">
    <property type="entry name" value="Goodbye"/>
    <property type="match status" value="1"/>
</dbReference>
<evidence type="ECO:0000313" key="6">
    <source>
        <dbReference type="Proteomes" id="UP001396898"/>
    </source>
</evidence>
<reference evidence="5 6" key="1">
    <citation type="submission" date="2023-01" db="EMBL/GenBank/DDBJ databases">
        <title>Analysis of 21 Apiospora genomes using comparative genomics revels a genus with tremendous synthesis potential of carbohydrate active enzymes and secondary metabolites.</title>
        <authorList>
            <person name="Sorensen T."/>
        </authorList>
    </citation>
    <scope>NUCLEOTIDE SEQUENCE [LARGE SCALE GENOMIC DNA]</scope>
    <source>
        <strain evidence="5 6">CBS 20057</strain>
    </source>
</reference>
<dbReference type="Gene3D" id="1.25.40.10">
    <property type="entry name" value="Tetratricopeptide repeat domain"/>
    <property type="match status" value="1"/>
</dbReference>
<dbReference type="Pfam" id="PF24883">
    <property type="entry name" value="NPHP3_N"/>
    <property type="match status" value="1"/>
</dbReference>
<feature type="region of interest" description="Disordered" evidence="2">
    <location>
        <begin position="1544"/>
        <end position="1588"/>
    </location>
</feature>
<dbReference type="EMBL" id="JAQQWI010000015">
    <property type="protein sequence ID" value="KAK8012254.1"/>
    <property type="molecule type" value="Genomic_DNA"/>
</dbReference>
<evidence type="ECO:0000259" key="4">
    <source>
        <dbReference type="Pfam" id="PF24883"/>
    </source>
</evidence>
<dbReference type="Proteomes" id="UP001396898">
    <property type="component" value="Unassembled WGS sequence"/>
</dbReference>
<proteinExistence type="predicted"/>